<dbReference type="AlphaFoldDB" id="A0A3M8BY54"/>
<dbReference type="EMBL" id="RHHT01000086">
    <property type="protein sequence ID" value="RNB68027.1"/>
    <property type="molecule type" value="Genomic_DNA"/>
</dbReference>
<comment type="caution">
    <text evidence="2">The sequence shown here is derived from an EMBL/GenBank/DDBJ whole genome shotgun (WGS) entry which is preliminary data.</text>
</comment>
<sequence length="111" mass="12216">MTGRIEHHPILGSLENRKQILFHFDGKTYTACESETIAAALLANGVRTLRVHEEKGTPRGIYCNIGHCFECRVTVNGVKGIRACLTLVEEGMNVESGVQLPVPFKEGGHQK</sequence>
<proteinExistence type="predicted"/>
<evidence type="ECO:0000313" key="2">
    <source>
        <dbReference type="EMBL" id="RNB68027.1"/>
    </source>
</evidence>
<protein>
    <submittedName>
        <fullName evidence="2">(2Fe-2S)-binding protein</fullName>
    </submittedName>
</protein>
<reference evidence="2 3" key="1">
    <citation type="submission" date="2018-10" db="EMBL/GenBank/DDBJ databases">
        <title>Phylogenomics of Brevibacillus.</title>
        <authorList>
            <person name="Dunlap C."/>
        </authorList>
    </citation>
    <scope>NUCLEOTIDE SEQUENCE [LARGE SCALE GENOMIC DNA]</scope>
    <source>
        <strain evidence="2 3">JCM 15085</strain>
    </source>
</reference>
<dbReference type="SUPFAM" id="SSF54292">
    <property type="entry name" value="2Fe-2S ferredoxin-like"/>
    <property type="match status" value="1"/>
</dbReference>
<dbReference type="GO" id="GO:0016491">
    <property type="term" value="F:oxidoreductase activity"/>
    <property type="evidence" value="ECO:0007669"/>
    <property type="project" value="UniProtKB-KW"/>
</dbReference>
<dbReference type="InterPro" id="IPR042204">
    <property type="entry name" value="2Fe-2S-bd_N"/>
</dbReference>
<evidence type="ECO:0000256" key="1">
    <source>
        <dbReference type="ARBA" id="ARBA00023002"/>
    </source>
</evidence>
<dbReference type="GO" id="GO:0051536">
    <property type="term" value="F:iron-sulfur cluster binding"/>
    <property type="evidence" value="ECO:0007669"/>
    <property type="project" value="InterPro"/>
</dbReference>
<dbReference type="RefSeq" id="WP_122915769.1">
    <property type="nucleotide sequence ID" value="NZ_RHHT01000086.1"/>
</dbReference>
<gene>
    <name evidence="2" type="ORF">EDM58_25095</name>
</gene>
<keyword evidence="1" id="KW-0560">Oxidoreductase</keyword>
<organism evidence="2 3">
    <name type="scientific">Brevibacillus panacihumi</name>
    <dbReference type="NCBI Taxonomy" id="497735"/>
    <lineage>
        <taxon>Bacteria</taxon>
        <taxon>Bacillati</taxon>
        <taxon>Bacillota</taxon>
        <taxon>Bacilli</taxon>
        <taxon>Bacillales</taxon>
        <taxon>Paenibacillaceae</taxon>
        <taxon>Brevibacillus</taxon>
    </lineage>
</organism>
<evidence type="ECO:0000313" key="3">
    <source>
        <dbReference type="Proteomes" id="UP000281915"/>
    </source>
</evidence>
<name>A0A3M8BY54_9BACL</name>
<dbReference type="Proteomes" id="UP000281915">
    <property type="component" value="Unassembled WGS sequence"/>
</dbReference>
<dbReference type="Gene3D" id="3.10.20.440">
    <property type="entry name" value="2Fe-2S iron-sulphur cluster binding domain, sarcosine oxidase, alpha subunit, N-terminal domain"/>
    <property type="match status" value="1"/>
</dbReference>
<accession>A0A3M8BY54</accession>
<dbReference type="Pfam" id="PF13510">
    <property type="entry name" value="Fer2_4"/>
    <property type="match status" value="1"/>
</dbReference>
<dbReference type="InterPro" id="IPR036010">
    <property type="entry name" value="2Fe-2S_ferredoxin-like_sf"/>
</dbReference>